<protein>
    <submittedName>
        <fullName evidence="1">Uncharacterized protein</fullName>
    </submittedName>
</protein>
<dbReference type="EMBL" id="CAKXZT010000160">
    <property type="protein sequence ID" value="CAH2407660.1"/>
    <property type="molecule type" value="Genomic_DNA"/>
</dbReference>
<dbReference type="Proteomes" id="UP001153050">
    <property type="component" value="Unassembled WGS sequence"/>
</dbReference>
<accession>A0ABN8KET9</accession>
<proteinExistence type="predicted"/>
<comment type="caution">
    <text evidence="1">The sequence shown here is derived from an EMBL/GenBank/DDBJ whole genome shotgun (WGS) entry which is preliminary data.</text>
</comment>
<keyword evidence="2" id="KW-1185">Reference proteome</keyword>
<evidence type="ECO:0000313" key="2">
    <source>
        <dbReference type="Proteomes" id="UP001153050"/>
    </source>
</evidence>
<name>A0ABN8KET9_9HYPH</name>
<evidence type="ECO:0000313" key="1">
    <source>
        <dbReference type="EMBL" id="CAH2407660.1"/>
    </source>
</evidence>
<sequence>MQQVHEGAYDFTRFTELGHRWLFRRFETISRGALVDLACHSTGRRNIFRTWPYQEPVAW</sequence>
<organism evidence="1 2">
    <name type="scientific">Mesorhizobium escarrei</name>
    <dbReference type="NCBI Taxonomy" id="666018"/>
    <lineage>
        <taxon>Bacteria</taxon>
        <taxon>Pseudomonadati</taxon>
        <taxon>Pseudomonadota</taxon>
        <taxon>Alphaproteobacteria</taxon>
        <taxon>Hyphomicrobiales</taxon>
        <taxon>Phyllobacteriaceae</taxon>
        <taxon>Mesorhizobium</taxon>
    </lineage>
</organism>
<gene>
    <name evidence="1" type="ORF">MES5069_620012</name>
</gene>
<reference evidence="1 2" key="1">
    <citation type="submission" date="2022-03" db="EMBL/GenBank/DDBJ databases">
        <authorList>
            <person name="Brunel B."/>
        </authorList>
    </citation>
    <scope>NUCLEOTIDE SEQUENCE [LARGE SCALE GENOMIC DNA]</scope>
    <source>
        <strain evidence="1">STM5069sample</strain>
    </source>
</reference>